<proteinExistence type="predicted"/>
<dbReference type="Proteomes" id="UP000186156">
    <property type="component" value="Unassembled WGS sequence"/>
</dbReference>
<sequence>MPHPLYPVAKQYVGRPVIVHHINGRRYHGILHSVRDHGIYLLNVRPISHAASQGEERFSTLKDAESGEIETVYAPVGYFAFGALTGLTLGTALGATVARPYPYYGYGYGYGYGYPGYWW</sequence>
<accession>A0A1N7JXV4</accession>
<name>A0A1N7JXV4_9BACL</name>
<protein>
    <submittedName>
        <fullName evidence="1">Uncharacterized protein</fullName>
    </submittedName>
</protein>
<dbReference type="STRING" id="252246.SAMN05421799_101237"/>
<dbReference type="OrthoDB" id="2382305at2"/>
<dbReference type="RefSeq" id="WP_076344216.1">
    <property type="nucleotide sequence ID" value="NZ_FTOO01000001.1"/>
</dbReference>
<evidence type="ECO:0000313" key="1">
    <source>
        <dbReference type="EMBL" id="SIS54121.1"/>
    </source>
</evidence>
<reference evidence="2" key="1">
    <citation type="submission" date="2017-01" db="EMBL/GenBank/DDBJ databases">
        <authorList>
            <person name="Varghese N."/>
            <person name="Submissions S."/>
        </authorList>
    </citation>
    <scope>NUCLEOTIDE SEQUENCE [LARGE SCALE GENOMIC DNA]</scope>
    <source>
        <strain evidence="2">DSM 16176</strain>
    </source>
</reference>
<evidence type="ECO:0000313" key="2">
    <source>
        <dbReference type="Proteomes" id="UP000186156"/>
    </source>
</evidence>
<gene>
    <name evidence="1" type="ORF">SAMN05421799_101237</name>
</gene>
<organism evidence="1 2">
    <name type="scientific">Alicyclobacillus vulcanalis</name>
    <dbReference type="NCBI Taxonomy" id="252246"/>
    <lineage>
        <taxon>Bacteria</taxon>
        <taxon>Bacillati</taxon>
        <taxon>Bacillota</taxon>
        <taxon>Bacilli</taxon>
        <taxon>Bacillales</taxon>
        <taxon>Alicyclobacillaceae</taxon>
        <taxon>Alicyclobacillus</taxon>
    </lineage>
</organism>
<dbReference type="EMBL" id="FTOO01000001">
    <property type="protein sequence ID" value="SIS54121.1"/>
    <property type="molecule type" value="Genomic_DNA"/>
</dbReference>
<dbReference type="AlphaFoldDB" id="A0A1N7JXV4"/>
<keyword evidence="2" id="KW-1185">Reference proteome</keyword>